<comment type="caution">
    <text evidence="1">The sequence shown here is derived from an EMBL/GenBank/DDBJ whole genome shotgun (WGS) entry which is preliminary data.</text>
</comment>
<dbReference type="InterPro" id="IPR011852">
    <property type="entry name" value="TRAP_TAXI"/>
</dbReference>
<reference evidence="1 2" key="1">
    <citation type="journal article" date="2019" name="Int. J. Syst. Evol. Microbiol.">
        <title>The Global Catalogue of Microorganisms (GCM) 10K type strain sequencing project: providing services to taxonomists for standard genome sequencing and annotation.</title>
        <authorList>
            <consortium name="The Broad Institute Genomics Platform"/>
            <consortium name="The Broad Institute Genome Sequencing Center for Infectious Disease"/>
            <person name="Wu L."/>
            <person name="Ma J."/>
        </authorList>
    </citation>
    <scope>NUCLEOTIDE SEQUENCE [LARGE SCALE GENOMIC DNA]</scope>
    <source>
        <strain evidence="1 2">CGMCC 1.3240</strain>
    </source>
</reference>
<dbReference type="Proteomes" id="UP001596312">
    <property type="component" value="Unassembled WGS sequence"/>
</dbReference>
<evidence type="ECO:0000313" key="2">
    <source>
        <dbReference type="Proteomes" id="UP001596312"/>
    </source>
</evidence>
<dbReference type="AlphaFoldDB" id="A0ABD5VBW1"/>
<dbReference type="RefSeq" id="WP_340605636.1">
    <property type="nucleotide sequence ID" value="NZ_JBBMXV010000006.1"/>
</dbReference>
<accession>A0ABD5VBW1</accession>
<dbReference type="PANTHER" id="PTHR42941:SF1">
    <property type="entry name" value="SLL1037 PROTEIN"/>
    <property type="match status" value="1"/>
</dbReference>
<keyword evidence="2" id="KW-1185">Reference proteome</keyword>
<dbReference type="PROSITE" id="PS51257">
    <property type="entry name" value="PROKAR_LIPOPROTEIN"/>
    <property type="match status" value="1"/>
</dbReference>
<dbReference type="PANTHER" id="PTHR42941">
    <property type="entry name" value="SLL1037 PROTEIN"/>
    <property type="match status" value="1"/>
</dbReference>
<evidence type="ECO:0000313" key="1">
    <source>
        <dbReference type="EMBL" id="MFC6907057.1"/>
    </source>
</evidence>
<protein>
    <submittedName>
        <fullName evidence="1">TAXI family TRAP transporter solute-binding subunit</fullName>
    </submittedName>
</protein>
<dbReference type="Pfam" id="PF16868">
    <property type="entry name" value="NMT1_3"/>
    <property type="match status" value="1"/>
</dbReference>
<organism evidence="1 2">
    <name type="scientific">Halalkalicoccus tibetensis</name>
    <dbReference type="NCBI Taxonomy" id="175632"/>
    <lineage>
        <taxon>Archaea</taxon>
        <taxon>Methanobacteriati</taxon>
        <taxon>Methanobacteriota</taxon>
        <taxon>Stenosarchaea group</taxon>
        <taxon>Halobacteria</taxon>
        <taxon>Halobacteriales</taxon>
        <taxon>Halococcaceae</taxon>
        <taxon>Halalkalicoccus</taxon>
    </lineage>
</organism>
<dbReference type="Gene3D" id="3.40.190.10">
    <property type="entry name" value="Periplasmic binding protein-like II"/>
    <property type="match status" value="2"/>
</dbReference>
<dbReference type="NCBIfam" id="TIGR02122">
    <property type="entry name" value="TRAP_TAXI"/>
    <property type="match status" value="1"/>
</dbReference>
<proteinExistence type="predicted"/>
<name>A0ABD5VBW1_9EURY</name>
<sequence>MSDRIGLGRRAFLTASGAGTLGLAGCIGDDDPETIDEGGNGSSDGESTLRMRTATSTTAAYAANQGIAAAVNDDTDQVFVEAQTSPGTEANIGALNSGEAEMVYIQNWSAVDVREGVEPFGDLDFSINQVFHYYDLPWFFCSATEGLDSIADIEAETTVSPTPRGSGTATAVEHALEYVIDEYDRVSEDYGEQASAMNEGRLDVGMGTYMNYEIVPGWLQEMMGTVDLSLLEVPEEAIEAWEDDERLQAESFPGEDLEEAAAAPEEVWGVEFSYNFVCRDDLEYDTVYGFLETLYEGREGLAEYHALLNPLADEEFWVENAYEDVPFHPAAADFYEEIDVWREEFERGEG</sequence>
<gene>
    <name evidence="1" type="ORF">ACFQGH_17855</name>
</gene>
<dbReference type="EMBL" id="JBHSXQ010000006">
    <property type="protein sequence ID" value="MFC6907057.1"/>
    <property type="molecule type" value="Genomic_DNA"/>
</dbReference>
<dbReference type="SUPFAM" id="SSF53850">
    <property type="entry name" value="Periplasmic binding protein-like II"/>
    <property type="match status" value="1"/>
</dbReference>